<comment type="caution">
    <text evidence="1">The sequence shown here is derived from an EMBL/GenBank/DDBJ whole genome shotgun (WGS) entry which is preliminary data.</text>
</comment>
<dbReference type="Proteomes" id="UP000053573">
    <property type="component" value="Unassembled WGS sequence"/>
</dbReference>
<name>A0A0H1BDB7_9EURO</name>
<accession>A0A0H1BDB7</accession>
<organism evidence="1 2">
    <name type="scientific">Blastomyces silverae</name>
    <dbReference type="NCBI Taxonomy" id="2060906"/>
    <lineage>
        <taxon>Eukaryota</taxon>
        <taxon>Fungi</taxon>
        <taxon>Dikarya</taxon>
        <taxon>Ascomycota</taxon>
        <taxon>Pezizomycotina</taxon>
        <taxon>Eurotiomycetes</taxon>
        <taxon>Eurotiomycetidae</taxon>
        <taxon>Onygenales</taxon>
        <taxon>Ajellomycetaceae</taxon>
        <taxon>Blastomyces</taxon>
    </lineage>
</organism>
<dbReference type="EMBL" id="LDEV01002372">
    <property type="protein sequence ID" value="KLJ09305.1"/>
    <property type="molecule type" value="Genomic_DNA"/>
</dbReference>
<reference evidence="2" key="1">
    <citation type="journal article" date="2015" name="PLoS Genet.">
        <title>The dynamic genome and transcriptome of the human fungal pathogen Blastomyces and close relative Emmonsia.</title>
        <authorList>
            <person name="Munoz J.F."/>
            <person name="Gauthier G.M."/>
            <person name="Desjardins C.A."/>
            <person name="Gallo J.E."/>
            <person name="Holder J."/>
            <person name="Sullivan T.D."/>
            <person name="Marty A.J."/>
            <person name="Carmen J.C."/>
            <person name="Chen Z."/>
            <person name="Ding L."/>
            <person name="Gujja S."/>
            <person name="Magrini V."/>
            <person name="Misas E."/>
            <person name="Mitreva M."/>
            <person name="Priest M."/>
            <person name="Saif S."/>
            <person name="Whiston E.A."/>
            <person name="Young S."/>
            <person name="Zeng Q."/>
            <person name="Goldman W.E."/>
            <person name="Mardis E.R."/>
            <person name="Taylor J.W."/>
            <person name="McEwen J.G."/>
            <person name="Clay O.K."/>
            <person name="Klein B.S."/>
            <person name="Cuomo C.A."/>
        </authorList>
    </citation>
    <scope>NUCLEOTIDE SEQUENCE [LARGE SCALE GENOMIC DNA]</scope>
    <source>
        <strain evidence="2">UAMH 139</strain>
    </source>
</reference>
<evidence type="ECO:0000313" key="2">
    <source>
        <dbReference type="Proteomes" id="UP000053573"/>
    </source>
</evidence>
<proteinExistence type="predicted"/>
<keyword evidence="2" id="KW-1185">Reference proteome</keyword>
<sequence>MDGRIMLWRPSALMRGARWRNPTLILKIPPTWCLVPGMRMTSTWRRGSRVLGLKRALFRLRLQSRVSFCCIA</sequence>
<evidence type="ECO:0000313" key="1">
    <source>
        <dbReference type="EMBL" id="KLJ09305.1"/>
    </source>
</evidence>
<dbReference type="AlphaFoldDB" id="A0A0H1BDB7"/>
<protein>
    <submittedName>
        <fullName evidence="1">Uncharacterized protein</fullName>
    </submittedName>
</protein>
<gene>
    <name evidence="1" type="ORF">EMPG_15270</name>
</gene>